<dbReference type="PROSITE" id="PS00599">
    <property type="entry name" value="AA_TRANSFER_CLASS_2"/>
    <property type="match status" value="1"/>
</dbReference>
<dbReference type="InterPro" id="IPR015421">
    <property type="entry name" value="PyrdxlP-dep_Trfase_major"/>
</dbReference>
<evidence type="ECO:0000256" key="8">
    <source>
        <dbReference type="ARBA" id="ARBA00047481"/>
    </source>
</evidence>
<dbReference type="RefSeq" id="WP_088273770.1">
    <property type="nucleotide sequence ID" value="NZ_FNVE01000001.1"/>
</dbReference>
<dbReference type="GO" id="GO:0000105">
    <property type="term" value="P:L-histidine biosynthetic process"/>
    <property type="evidence" value="ECO:0007669"/>
    <property type="project" value="UniProtKB-UniRule"/>
</dbReference>
<dbReference type="EMBL" id="FNVE01000001">
    <property type="protein sequence ID" value="SEF69106.1"/>
    <property type="molecule type" value="Genomic_DNA"/>
</dbReference>
<comment type="similarity">
    <text evidence="3 9">Belongs to the class-II pyridoxal-phosphate-dependent aminotransferase family. Histidinol-phosphate aminotransferase subfamily.</text>
</comment>
<keyword evidence="9" id="KW-0028">Amino-acid biosynthesis</keyword>
<dbReference type="SUPFAM" id="SSF53383">
    <property type="entry name" value="PLP-dependent transferases"/>
    <property type="match status" value="1"/>
</dbReference>
<dbReference type="InterPro" id="IPR001917">
    <property type="entry name" value="Aminotrans_II_pyridoxalP_BS"/>
</dbReference>
<gene>
    <name evidence="9" type="primary">hisC</name>
    <name evidence="11" type="ORF">SAMN05216586_101690</name>
</gene>
<evidence type="ECO:0000256" key="1">
    <source>
        <dbReference type="ARBA" id="ARBA00001933"/>
    </source>
</evidence>
<dbReference type="Gene3D" id="3.90.1150.10">
    <property type="entry name" value="Aspartate Aminotransferase, domain 1"/>
    <property type="match status" value="1"/>
</dbReference>
<dbReference type="HAMAP" id="MF_01023">
    <property type="entry name" value="HisC_aminotrans_2"/>
    <property type="match status" value="1"/>
</dbReference>
<dbReference type="PANTHER" id="PTHR43643:SF3">
    <property type="entry name" value="HISTIDINOL-PHOSPHATE AMINOTRANSFERASE"/>
    <property type="match status" value="1"/>
</dbReference>
<keyword evidence="6 9" id="KW-0808">Transferase</keyword>
<comment type="catalytic activity">
    <reaction evidence="8 9">
        <text>L-histidinol phosphate + 2-oxoglutarate = 3-(imidazol-4-yl)-2-oxopropyl phosphate + L-glutamate</text>
        <dbReference type="Rhea" id="RHEA:23744"/>
        <dbReference type="ChEBI" id="CHEBI:16810"/>
        <dbReference type="ChEBI" id="CHEBI:29985"/>
        <dbReference type="ChEBI" id="CHEBI:57766"/>
        <dbReference type="ChEBI" id="CHEBI:57980"/>
        <dbReference type="EC" id="2.6.1.9"/>
    </reaction>
</comment>
<dbReference type="NCBIfam" id="TIGR01141">
    <property type="entry name" value="hisC"/>
    <property type="match status" value="1"/>
</dbReference>
<evidence type="ECO:0000259" key="10">
    <source>
        <dbReference type="Pfam" id="PF00155"/>
    </source>
</evidence>
<keyword evidence="9" id="KW-0368">Histidine biosynthesis</keyword>
<comment type="pathway">
    <text evidence="2 9">Amino-acid biosynthesis; L-histidine biosynthesis; L-histidine from 5-phospho-alpha-D-ribose 1-diphosphate: step 7/9.</text>
</comment>
<reference evidence="11 12" key="1">
    <citation type="submission" date="2016-10" db="EMBL/GenBank/DDBJ databases">
        <authorList>
            <person name="Varghese N."/>
            <person name="Submissions S."/>
        </authorList>
    </citation>
    <scope>NUCLEOTIDE SEQUENCE [LARGE SCALE GENOMIC DNA]</scope>
    <source>
        <strain evidence="11 12">CECT 8317</strain>
    </source>
</reference>
<dbReference type="Proteomes" id="UP000243518">
    <property type="component" value="Unassembled WGS sequence"/>
</dbReference>
<keyword evidence="12" id="KW-1185">Reference proteome</keyword>
<sequence length="370" mass="39787">MSCDFLSLARPGVQKLSPYVPGKPVEELAREFGLRPQDIVKLASNENPLGPSPAVREAIAAALPELTRYPDGNGFALKQALAAKSGVNTAGITLGNGSNDILELVARAFVGPEHEVVFSDHAFAVYPIVTQAVGAKAVSVPAKDWGHDLDAMAAAITPSTRVVFIANPNNPTGTWIERDALEAFLDRVPENVIVVLDEAYTEYVETDDVPNGVDYLGRYSNLLVSRTFSKAYGLAALRVGYGLSHPAIADALNRVRQPFNVNSLALAAALAALEDEAYLIESRRINRIGMQQLEEGCAALGLSWIPSRGNFLAIDLGREAAPVFQGLLREGVIVRPVANYGMSNYLRVTVGLPAENQRFLDALKQVLARV</sequence>
<evidence type="ECO:0000256" key="4">
    <source>
        <dbReference type="ARBA" id="ARBA00011738"/>
    </source>
</evidence>
<comment type="cofactor">
    <cofactor evidence="1 9">
        <name>pyridoxal 5'-phosphate</name>
        <dbReference type="ChEBI" id="CHEBI:597326"/>
    </cofactor>
</comment>
<evidence type="ECO:0000256" key="6">
    <source>
        <dbReference type="ARBA" id="ARBA00022679"/>
    </source>
</evidence>
<dbReference type="PANTHER" id="PTHR43643">
    <property type="entry name" value="HISTIDINOL-PHOSPHATE AMINOTRANSFERASE 2"/>
    <property type="match status" value="1"/>
</dbReference>
<comment type="subunit">
    <text evidence="4 9">Homodimer.</text>
</comment>
<protein>
    <recommendedName>
        <fullName evidence="9">Histidinol-phosphate aminotransferase</fullName>
        <ecNumber evidence="9">2.6.1.9</ecNumber>
    </recommendedName>
    <alternativeName>
        <fullName evidence="9">Imidazole acetol-phosphate transaminase</fullName>
    </alternativeName>
</protein>
<keyword evidence="7 9" id="KW-0663">Pyridoxal phosphate</keyword>
<dbReference type="InterPro" id="IPR050106">
    <property type="entry name" value="HistidinolP_aminotransfase"/>
</dbReference>
<dbReference type="InterPro" id="IPR005861">
    <property type="entry name" value="HisP_aminotrans"/>
</dbReference>
<accession>A0AAQ1JNW5</accession>
<evidence type="ECO:0000256" key="5">
    <source>
        <dbReference type="ARBA" id="ARBA00022576"/>
    </source>
</evidence>
<feature type="domain" description="Aminotransferase class I/classII large" evidence="10">
    <location>
        <begin position="38"/>
        <end position="363"/>
    </location>
</feature>
<feature type="modified residue" description="N6-(pyridoxal phosphate)lysine" evidence="9">
    <location>
        <position position="230"/>
    </location>
</feature>
<dbReference type="InterPro" id="IPR004839">
    <property type="entry name" value="Aminotransferase_I/II_large"/>
</dbReference>
<dbReference type="Gene3D" id="3.40.640.10">
    <property type="entry name" value="Type I PLP-dependent aspartate aminotransferase-like (Major domain)"/>
    <property type="match status" value="1"/>
</dbReference>
<evidence type="ECO:0000256" key="3">
    <source>
        <dbReference type="ARBA" id="ARBA00007970"/>
    </source>
</evidence>
<dbReference type="EC" id="2.6.1.9" evidence="9"/>
<dbReference type="InterPro" id="IPR015424">
    <property type="entry name" value="PyrdxlP-dep_Trfase"/>
</dbReference>
<comment type="caution">
    <text evidence="11">The sequence shown here is derived from an EMBL/GenBank/DDBJ whole genome shotgun (WGS) entry which is preliminary data.</text>
</comment>
<evidence type="ECO:0000256" key="9">
    <source>
        <dbReference type="HAMAP-Rule" id="MF_01023"/>
    </source>
</evidence>
<keyword evidence="5 9" id="KW-0032">Aminotransferase</keyword>
<evidence type="ECO:0000256" key="7">
    <source>
        <dbReference type="ARBA" id="ARBA00022898"/>
    </source>
</evidence>
<evidence type="ECO:0000313" key="12">
    <source>
        <dbReference type="Proteomes" id="UP000243518"/>
    </source>
</evidence>
<proteinExistence type="inferred from homology"/>
<dbReference type="Pfam" id="PF00155">
    <property type="entry name" value="Aminotran_1_2"/>
    <property type="match status" value="1"/>
</dbReference>
<organism evidence="11 12">
    <name type="scientific">Halopseudomonas aestusnigri</name>
    <dbReference type="NCBI Taxonomy" id="857252"/>
    <lineage>
        <taxon>Bacteria</taxon>
        <taxon>Pseudomonadati</taxon>
        <taxon>Pseudomonadota</taxon>
        <taxon>Gammaproteobacteria</taxon>
        <taxon>Pseudomonadales</taxon>
        <taxon>Pseudomonadaceae</taxon>
        <taxon>Halopseudomonas</taxon>
    </lineage>
</organism>
<name>A0AAQ1JNW5_9GAMM</name>
<evidence type="ECO:0000313" key="11">
    <source>
        <dbReference type="EMBL" id="SEF69106.1"/>
    </source>
</evidence>
<dbReference type="GO" id="GO:0030170">
    <property type="term" value="F:pyridoxal phosphate binding"/>
    <property type="evidence" value="ECO:0007669"/>
    <property type="project" value="InterPro"/>
</dbReference>
<dbReference type="AlphaFoldDB" id="A0AAQ1JNW5"/>
<evidence type="ECO:0000256" key="2">
    <source>
        <dbReference type="ARBA" id="ARBA00005011"/>
    </source>
</evidence>
<dbReference type="GO" id="GO:0004400">
    <property type="term" value="F:histidinol-phosphate transaminase activity"/>
    <property type="evidence" value="ECO:0007669"/>
    <property type="project" value="UniProtKB-UniRule"/>
</dbReference>
<dbReference type="InterPro" id="IPR015422">
    <property type="entry name" value="PyrdxlP-dep_Trfase_small"/>
</dbReference>
<dbReference type="CDD" id="cd00609">
    <property type="entry name" value="AAT_like"/>
    <property type="match status" value="1"/>
</dbReference>